<evidence type="ECO:0000313" key="5">
    <source>
        <dbReference type="Proteomes" id="UP000262073"/>
    </source>
</evidence>
<dbReference type="InterPro" id="IPR003594">
    <property type="entry name" value="HATPase_dom"/>
</dbReference>
<feature type="domain" description="Response regulatory" evidence="3">
    <location>
        <begin position="2"/>
        <end position="119"/>
    </location>
</feature>
<evidence type="ECO:0000256" key="1">
    <source>
        <dbReference type="ARBA" id="ARBA00022801"/>
    </source>
</evidence>
<dbReference type="SUPFAM" id="SSF55874">
    <property type="entry name" value="ATPase domain of HSP90 chaperone/DNA topoisomerase II/histidine kinase"/>
    <property type="match status" value="1"/>
</dbReference>
<dbReference type="InterPro" id="IPR052016">
    <property type="entry name" value="Bact_Sigma-Reg"/>
</dbReference>
<evidence type="ECO:0000259" key="3">
    <source>
        <dbReference type="PROSITE" id="PS50110"/>
    </source>
</evidence>
<dbReference type="InterPro" id="IPR011006">
    <property type="entry name" value="CheY-like_superfamily"/>
</dbReference>
<organism evidence="4 5">
    <name type="scientific">Salinimonas sediminis</name>
    <dbReference type="NCBI Taxonomy" id="2303538"/>
    <lineage>
        <taxon>Bacteria</taxon>
        <taxon>Pseudomonadati</taxon>
        <taxon>Pseudomonadota</taxon>
        <taxon>Gammaproteobacteria</taxon>
        <taxon>Alteromonadales</taxon>
        <taxon>Alteromonadaceae</taxon>
        <taxon>Alteromonas/Salinimonas group</taxon>
        <taxon>Salinimonas</taxon>
    </lineage>
</organism>
<keyword evidence="5" id="KW-1185">Reference proteome</keyword>
<dbReference type="AlphaFoldDB" id="A0A346NK82"/>
<reference evidence="4 5" key="1">
    <citation type="submission" date="2018-08" db="EMBL/GenBank/DDBJ databases">
        <title>Salinimonas sediminis sp. nov., a piezophilic bacterium isolated from a deep-sea sediment sample from the New Britain Trench.</title>
        <authorList>
            <person name="Cao J."/>
        </authorList>
    </citation>
    <scope>NUCLEOTIDE SEQUENCE [LARGE SCALE GENOMIC DNA]</scope>
    <source>
        <strain evidence="4 5">N102</strain>
    </source>
</reference>
<dbReference type="InterPro" id="IPR001789">
    <property type="entry name" value="Sig_transdc_resp-reg_receiver"/>
</dbReference>
<dbReference type="GO" id="GO:0016791">
    <property type="term" value="F:phosphatase activity"/>
    <property type="evidence" value="ECO:0007669"/>
    <property type="project" value="TreeGrafter"/>
</dbReference>
<dbReference type="PANTHER" id="PTHR43156:SF2">
    <property type="entry name" value="STAGE II SPORULATION PROTEIN E"/>
    <property type="match status" value="1"/>
</dbReference>
<dbReference type="Proteomes" id="UP000262073">
    <property type="component" value="Chromosome"/>
</dbReference>
<dbReference type="Gene3D" id="3.30.565.10">
    <property type="entry name" value="Histidine kinase-like ATPase, C-terminal domain"/>
    <property type="match status" value="1"/>
</dbReference>
<dbReference type="EMBL" id="CP031769">
    <property type="protein sequence ID" value="AXR05939.1"/>
    <property type="molecule type" value="Genomic_DNA"/>
</dbReference>
<evidence type="ECO:0000313" key="4">
    <source>
        <dbReference type="EMBL" id="AXR05939.1"/>
    </source>
</evidence>
<keyword evidence="1" id="KW-0378">Hydrolase</keyword>
<dbReference type="SMART" id="SM00331">
    <property type="entry name" value="PP2C_SIG"/>
    <property type="match status" value="1"/>
</dbReference>
<proteinExistence type="predicted"/>
<dbReference type="OrthoDB" id="9811749at2"/>
<accession>A0A346NK82</accession>
<keyword evidence="2" id="KW-0597">Phosphoprotein</keyword>
<dbReference type="Pfam" id="PF13581">
    <property type="entry name" value="HATPase_c_2"/>
    <property type="match status" value="1"/>
</dbReference>
<dbReference type="InterPro" id="IPR036890">
    <property type="entry name" value="HATPase_C_sf"/>
</dbReference>
<dbReference type="RefSeq" id="WP_108566556.1">
    <property type="nucleotide sequence ID" value="NZ_CP031769.1"/>
</dbReference>
<dbReference type="GO" id="GO:0000160">
    <property type="term" value="P:phosphorelay signal transduction system"/>
    <property type="evidence" value="ECO:0007669"/>
    <property type="project" value="InterPro"/>
</dbReference>
<gene>
    <name evidence="4" type="ORF">D0Y50_05810</name>
</gene>
<dbReference type="SMART" id="SM00448">
    <property type="entry name" value="REC"/>
    <property type="match status" value="1"/>
</dbReference>
<protein>
    <submittedName>
        <fullName evidence="4">Response regulator</fullName>
    </submittedName>
</protein>
<dbReference type="InterPro" id="IPR001932">
    <property type="entry name" value="PPM-type_phosphatase-like_dom"/>
</dbReference>
<dbReference type="Gene3D" id="3.40.50.2300">
    <property type="match status" value="1"/>
</dbReference>
<dbReference type="SUPFAM" id="SSF52172">
    <property type="entry name" value="CheY-like"/>
    <property type="match status" value="1"/>
</dbReference>
<dbReference type="Pfam" id="PF07228">
    <property type="entry name" value="SpoIIE"/>
    <property type="match status" value="1"/>
</dbReference>
<feature type="modified residue" description="4-aspartylphosphate" evidence="2">
    <location>
        <position position="52"/>
    </location>
</feature>
<evidence type="ECO:0000256" key="2">
    <source>
        <dbReference type="PROSITE-ProRule" id="PRU00169"/>
    </source>
</evidence>
<dbReference type="SUPFAM" id="SSF81606">
    <property type="entry name" value="PP2C-like"/>
    <property type="match status" value="1"/>
</dbReference>
<dbReference type="Gene3D" id="3.60.40.10">
    <property type="entry name" value="PPM-type phosphatase domain"/>
    <property type="match status" value="1"/>
</dbReference>
<dbReference type="KEGG" id="salm:D0Y50_05810"/>
<name>A0A346NK82_9ALTE</name>
<dbReference type="Pfam" id="PF00072">
    <property type="entry name" value="Response_reg"/>
    <property type="match status" value="1"/>
</dbReference>
<dbReference type="CDD" id="cd16936">
    <property type="entry name" value="HATPase_RsbW-like"/>
    <property type="match status" value="1"/>
</dbReference>
<dbReference type="PANTHER" id="PTHR43156">
    <property type="entry name" value="STAGE II SPORULATION PROTEIN E-RELATED"/>
    <property type="match status" value="1"/>
</dbReference>
<sequence length="554" mass="60978">MRILIVDDESLNRFLLIHMLEQEGYSECYEATNGDQALSVARQVDPDLVLLDVVMPDMSGYEVAPKLKALSKTNYLPIIFITSLEDRASLIRCLEVGGDDFVAKPFDRLVLAAKIRAHGRIRSLNTRIEQQNAMLLQHQQAMDREHEIVDHIFKNAIRHTPEMAACFDFKLAPAEQFNGDVFLTEKSPSGGAYYLIGDFTGHGLASAIGVLPVARAFHIMAEKGLGVAEMARTINATLLHLLPANMFLAAIIAEISDDGCQQQIWHGGMPQILVKRATNQCIEALPSAHMALGILAPQEFESHCITLECNRDDQLLLCTDGLIEITNSEGVMLNEEGVEQWFAQPDATASAIHARANQYTGCAQQQDDMTVVIYTCQPFASILTSPPDKPALPLTVAMTLAAPQLKDPDIMTRFVDTVCQDPGMAAIRSRLFTVLSELYSNALEHGVLRLDSNLKQAEDGFIAYYETRAIRLAELTAATIHIKYVYDPDRACITLTITDTGDGFDLEQVQKVGDSAAFGRGLPLIFELCDTVQYSKGGREATVTLLLPWAAALH</sequence>
<dbReference type="InterPro" id="IPR036457">
    <property type="entry name" value="PPM-type-like_dom_sf"/>
</dbReference>
<dbReference type="PROSITE" id="PS50110">
    <property type="entry name" value="RESPONSE_REGULATORY"/>
    <property type="match status" value="1"/>
</dbReference>